<protein>
    <submittedName>
        <fullName evidence="2">DUF3995 domain-containing protein</fullName>
    </submittedName>
</protein>
<accession>A0A398B7T4</accession>
<keyword evidence="1" id="KW-1133">Transmembrane helix</keyword>
<feature type="transmembrane region" description="Helical" evidence="1">
    <location>
        <begin position="73"/>
        <end position="96"/>
    </location>
</feature>
<feature type="transmembrane region" description="Helical" evidence="1">
    <location>
        <begin position="20"/>
        <end position="41"/>
    </location>
</feature>
<evidence type="ECO:0000313" key="3">
    <source>
        <dbReference type="Proteomes" id="UP000265816"/>
    </source>
</evidence>
<keyword evidence="1" id="KW-0812">Transmembrane</keyword>
<keyword evidence="3" id="KW-1185">Reference proteome</keyword>
<dbReference type="Proteomes" id="UP000265816">
    <property type="component" value="Unassembled WGS sequence"/>
</dbReference>
<reference evidence="2 3" key="1">
    <citation type="submission" date="2018-08" db="EMBL/GenBank/DDBJ databases">
        <title>Bacillus jemisoniae sp. nov., Bacillus chryseoplanitiae sp. nov., Bacillus resnikiae sp. nov., and Bacillus frankliniae sp. nov., isolated from Viking spacecraft and associated surfaces.</title>
        <authorList>
            <person name="Seuylemezian A."/>
            <person name="Vaishampayan P."/>
        </authorList>
    </citation>
    <scope>NUCLEOTIDE SEQUENCE [LARGE SCALE GENOMIC DNA]</scope>
    <source>
        <strain evidence="2 3">JJ-247</strain>
    </source>
</reference>
<gene>
    <name evidence="2" type="ORF">D1970_10110</name>
</gene>
<proteinExistence type="predicted"/>
<dbReference type="AlphaFoldDB" id="A0A398B7T4"/>
<keyword evidence="1" id="KW-0472">Membrane</keyword>
<comment type="caution">
    <text evidence="2">The sequence shown here is derived from an EMBL/GenBank/DDBJ whole genome shotgun (WGS) entry which is preliminary data.</text>
</comment>
<sequence length="173" mass="18760">MNSETRIEKVANHKGVGPRFGVASNIWGYIASWALVPYAIFKTLWAFGVPFGETIEDMKTTMEANSDPVFSLMYQYGIDITAVLAVVAILLALSLVQPWGQRFPRWLILIPAWTGGILFTIFGGASVISVLFMGLGLKTAGNMGGMEPGVPDHLRRILHLGSYNVPGSSSLSN</sequence>
<dbReference type="RefSeq" id="WP_119112720.1">
    <property type="nucleotide sequence ID" value="NZ_CBCSEO010000002.1"/>
</dbReference>
<dbReference type="EMBL" id="QWVT01000015">
    <property type="protein sequence ID" value="RID85867.1"/>
    <property type="molecule type" value="Genomic_DNA"/>
</dbReference>
<feature type="transmembrane region" description="Helical" evidence="1">
    <location>
        <begin position="108"/>
        <end position="133"/>
    </location>
</feature>
<name>A0A398B7T4_9BACI</name>
<dbReference type="OrthoDB" id="2870692at2"/>
<evidence type="ECO:0000313" key="2">
    <source>
        <dbReference type="EMBL" id="RID85867.1"/>
    </source>
</evidence>
<organism evidence="2 3">
    <name type="scientific">Mesobacillus zeae</name>
    <dbReference type="NCBI Taxonomy" id="1917180"/>
    <lineage>
        <taxon>Bacteria</taxon>
        <taxon>Bacillati</taxon>
        <taxon>Bacillota</taxon>
        <taxon>Bacilli</taxon>
        <taxon>Bacillales</taxon>
        <taxon>Bacillaceae</taxon>
        <taxon>Mesobacillus</taxon>
    </lineage>
</organism>
<evidence type="ECO:0000256" key="1">
    <source>
        <dbReference type="SAM" id="Phobius"/>
    </source>
</evidence>